<dbReference type="Proteomes" id="UP000244754">
    <property type="component" value="Chromosome"/>
</dbReference>
<reference evidence="2" key="1">
    <citation type="submission" date="2018-01" db="EMBL/GenBank/DDBJ databases">
        <authorList>
            <person name="Li J."/>
        </authorList>
    </citation>
    <scope>NUCLEOTIDE SEQUENCE [LARGE SCALE GENOMIC DNA]</scope>
    <source>
        <strain evidence="2">2184</strain>
    </source>
</reference>
<dbReference type="EMBL" id="CP026948">
    <property type="protein sequence ID" value="AWB83464.1"/>
    <property type="molecule type" value="Genomic_DNA"/>
</dbReference>
<dbReference type="AlphaFoldDB" id="A0A2S0WCJ4"/>
<organism evidence="1 2">
    <name type="scientific">Corynebacterium liangguodongii</name>
    <dbReference type="NCBI Taxonomy" id="2079535"/>
    <lineage>
        <taxon>Bacteria</taxon>
        <taxon>Bacillati</taxon>
        <taxon>Actinomycetota</taxon>
        <taxon>Actinomycetes</taxon>
        <taxon>Mycobacteriales</taxon>
        <taxon>Corynebacteriaceae</taxon>
        <taxon>Corynebacterium</taxon>
    </lineage>
</organism>
<sequence>MHKVRVQATSLFGAAIAIAGCACFVLAYWAAALIQGADVVEQGRTTQITTVKSAEDNERLLSDLQQLAVDHGQRIAVAIARPDATDIYAAGTAGGTTYRGLPPTNQRIMHSLGDVPLGDPRQVYQLSGGREFHARFVEAAESHGYDVANLENHEFVYLLAGTPLAKFFGLLLLAAMALVVIAILLSSQDYATWQLYGYGYWDSARRELERSILRPLFAVLLGEIIMIALVVLISSPHSTVMLIRYLALLSMVFSIVMCAAFLACLWVVRRLSIPARLKGKLPVGESMVVVAVMFALTCISVSSFVLPAFNIVPEWKAQEAVKGEWERTSGVYRAELSGARNMEGVQDSTARLAQRVRELSARGNVVLAEYLPPDTLLGVHSPMMIFNNEGLTRSVEGTLLAQLHADAQPVPTIFVPGGGALSEDTRSRVCAQFETSQCAVRQVSGSGHPVFTWAFSEVGWMDPSIEMDPVIVVVPDDLPLSDRHVVAKLSQSHIGFVGGNIDLSDPDIANFVARLEPFDTAWAHAHRTIGREMIVYVGGAVISVLFAAGIGAAGGVFYCRLWSQNLRALRILGRSPLNVYRRAIAIDAVSFAAVLWYLWQRSSYIRSLDALPPGAATPSMIAQFSVRLPAALSSAFVPVLVSGAALVVVLVVGRRAAR</sequence>
<accession>A0A2S0WCJ4</accession>
<dbReference type="OrthoDB" id="9800872at2"/>
<gene>
    <name evidence="1" type="ORF">C3E79_02310</name>
</gene>
<proteinExistence type="predicted"/>
<keyword evidence="2" id="KW-1185">Reference proteome</keyword>
<dbReference type="KEGG" id="clia:C3E79_02310"/>
<evidence type="ECO:0000313" key="1">
    <source>
        <dbReference type="EMBL" id="AWB83464.1"/>
    </source>
</evidence>
<dbReference type="RefSeq" id="WP_108403454.1">
    <property type="nucleotide sequence ID" value="NZ_CP026948.1"/>
</dbReference>
<protein>
    <submittedName>
        <fullName evidence="1">Uncharacterized protein</fullName>
    </submittedName>
</protein>
<name>A0A2S0WCJ4_9CORY</name>
<dbReference type="PROSITE" id="PS51257">
    <property type="entry name" value="PROKAR_LIPOPROTEIN"/>
    <property type="match status" value="1"/>
</dbReference>
<evidence type="ECO:0000313" key="2">
    <source>
        <dbReference type="Proteomes" id="UP000244754"/>
    </source>
</evidence>